<protein>
    <submittedName>
        <fullName evidence="1">Hypothetical conserved protein</fullName>
    </submittedName>
</protein>
<organism evidence="1">
    <name type="scientific">uncultured Planctomycetota bacterium</name>
    <dbReference type="NCBI Taxonomy" id="120965"/>
    <lineage>
        <taxon>Bacteria</taxon>
        <taxon>Pseudomonadati</taxon>
        <taxon>Planctomycetota</taxon>
        <taxon>environmental samples</taxon>
    </lineage>
</organism>
<reference evidence="1" key="2">
    <citation type="journal article" date="2012" name="PLoS ONE">
        <title>A Deeply Branching Thermophilic Bacterium with an Ancient Acetyl-CoA Pathway Dominates a Subsurface Ecosystem.</title>
        <authorList>
            <person name="Takami H."/>
            <person name="Noguchi H."/>
            <person name="Takaki Y."/>
            <person name="Uchiyama I."/>
            <person name="Toyoda A."/>
            <person name="Nishi S."/>
            <person name="Chee G.-J."/>
            <person name="Arai W."/>
            <person name="Nunoura T."/>
            <person name="Itoh T."/>
            <person name="Hattori M."/>
            <person name="Takai K."/>
        </authorList>
    </citation>
    <scope>NUCLEOTIDE SEQUENCE</scope>
</reference>
<gene>
    <name evidence="1" type="ORF">HGMM_F08F10C10</name>
</gene>
<reference evidence="1" key="1">
    <citation type="journal article" date="2005" name="Environ. Microbiol.">
        <title>Genetic and functional properties of uncultivated thermophilic crenarchaeotes from a subsurface gold mine as revealed by analysis of genome fragments.</title>
        <authorList>
            <person name="Nunoura T."/>
            <person name="Hirayama H."/>
            <person name="Takami H."/>
            <person name="Oida H."/>
            <person name="Nishi S."/>
            <person name="Shimamura S."/>
            <person name="Suzuki Y."/>
            <person name="Inagaki F."/>
            <person name="Takai K."/>
            <person name="Nealson K.H."/>
            <person name="Horikoshi K."/>
        </authorList>
    </citation>
    <scope>NUCLEOTIDE SEQUENCE</scope>
</reference>
<evidence type="ECO:0000313" key="1">
    <source>
        <dbReference type="EMBL" id="BAL53791.1"/>
    </source>
</evidence>
<dbReference type="EMBL" id="AP011667">
    <property type="protein sequence ID" value="BAL53791.1"/>
    <property type="molecule type" value="Genomic_DNA"/>
</dbReference>
<dbReference type="AlphaFoldDB" id="H5SCA5"/>
<proteinExistence type="predicted"/>
<accession>H5SCA5</accession>
<sequence length="594" mass="65157">MSVYLGPLVDDQGHRLSYTVTGQPEGVDLVYITEATDPQTGDSDVNGSDASNPPGAYLQGYIAYSNIASNGPPRDFVVNVETRAFTTTIIWTISDTNRLEGTIGDFSGNEGDTVDIVLPRPQSAPDNVSWFVVTGLPPGLVYDYYYGAILGRIDYTAVTEVERVKDFQVMVEFHEADVVDRVTFTMTVANVNPPPGDNGVGIVIYRTKELEATVLFDEQGLVLHVTSTPFVVALNKSPESPITLTIRSRPGSAGLPVLFRVYNDGYSAGETTWSPELVITLDGSTWDSGVIIESTVDLSNNPGLVAEDTVPIEINPDPHCGIIPGVVRFINLYLALLPATDQRYWRGMANNLKQDAVFLKDIRAVPVANGNNDVQVAWGIARAHNRSITARYALAFTNLTRPAMPENEDDPPRFNAKMAWFGLAAFASDLAGKAMHQLATVEPPGAAGFERGAIVRFINYLARGNQGVYEDIYWQALAYYFGGLGTVLRLDGDRMAWTLADQQRLEGAMHWFLHREQTQIIQPIYDEIMKLRILAQTSAFFFGLICAATVRWAFQTLDNSLSVSLWVSQGKIPAPPSAPFSEILEAISKRVEMG</sequence>
<name>H5SCA5_9BACT</name>